<dbReference type="GO" id="GO:0030288">
    <property type="term" value="C:outer membrane-bounded periplasmic space"/>
    <property type="evidence" value="ECO:0007669"/>
    <property type="project" value="TreeGrafter"/>
</dbReference>
<dbReference type="Gene3D" id="3.40.190.10">
    <property type="entry name" value="Periplasmic binding protein-like II"/>
    <property type="match status" value="2"/>
</dbReference>
<comment type="caution">
    <text evidence="6">The sequence shown here is derived from an EMBL/GenBank/DDBJ whole genome shotgun (WGS) entry which is preliminary data.</text>
</comment>
<comment type="similarity">
    <text evidence="1">Belongs to the bacterial solute-binding protein 3 family.</text>
</comment>
<dbReference type="AlphaFoldDB" id="A0A0J6SUG4"/>
<dbReference type="OrthoDB" id="7240770at2"/>
<proteinExistence type="inferred from homology"/>
<dbReference type="SMART" id="SM00062">
    <property type="entry name" value="PBPb"/>
    <property type="match status" value="1"/>
</dbReference>
<protein>
    <submittedName>
        <fullName evidence="6">ABC transporter</fullName>
    </submittedName>
</protein>
<feature type="signal peptide" evidence="4">
    <location>
        <begin position="1"/>
        <end position="25"/>
    </location>
</feature>
<dbReference type="PATRIC" id="fig|298794.3.peg.7789"/>
<feature type="chain" id="PRO_5005281459" evidence="4">
    <location>
        <begin position="26"/>
        <end position="298"/>
    </location>
</feature>
<accession>A0A0J6SUG4</accession>
<evidence type="ECO:0000259" key="5">
    <source>
        <dbReference type="SMART" id="SM00062"/>
    </source>
</evidence>
<evidence type="ECO:0000256" key="3">
    <source>
        <dbReference type="ARBA" id="ARBA00022729"/>
    </source>
</evidence>
<dbReference type="InterPro" id="IPR001638">
    <property type="entry name" value="Solute-binding_3/MltF_N"/>
</dbReference>
<dbReference type="InterPro" id="IPR051455">
    <property type="entry name" value="Bact_solute-bind_prot3"/>
</dbReference>
<reference evidence="6 7" key="1">
    <citation type="submission" date="2015-03" db="EMBL/GenBank/DDBJ databases">
        <title>Genome sequencing of Methylobacterium variabile DSM 16961.</title>
        <authorList>
            <person name="Chaudhry V."/>
            <person name="Patil P.B."/>
        </authorList>
    </citation>
    <scope>NUCLEOTIDE SEQUENCE [LARGE SCALE GENOMIC DNA]</scope>
    <source>
        <strain evidence="6 7">DSM 16961</strain>
    </source>
</reference>
<evidence type="ECO:0000256" key="2">
    <source>
        <dbReference type="ARBA" id="ARBA00022448"/>
    </source>
</evidence>
<dbReference type="GO" id="GO:0006865">
    <property type="term" value="P:amino acid transport"/>
    <property type="evidence" value="ECO:0007669"/>
    <property type="project" value="TreeGrafter"/>
</dbReference>
<dbReference type="RefSeq" id="WP_048444898.1">
    <property type="nucleotide sequence ID" value="NZ_LABY01000092.1"/>
</dbReference>
<keyword evidence="2" id="KW-0813">Transport</keyword>
<dbReference type="Proteomes" id="UP000035955">
    <property type="component" value="Unassembled WGS sequence"/>
</dbReference>
<dbReference type="Pfam" id="PF00497">
    <property type="entry name" value="SBP_bac_3"/>
    <property type="match status" value="1"/>
</dbReference>
<feature type="domain" description="Solute-binding protein family 3/N-terminal" evidence="5">
    <location>
        <begin position="38"/>
        <end position="269"/>
    </location>
</feature>
<gene>
    <name evidence="6" type="ORF">VQ02_14465</name>
</gene>
<dbReference type="PANTHER" id="PTHR30085">
    <property type="entry name" value="AMINO ACID ABC TRANSPORTER PERMEASE"/>
    <property type="match status" value="1"/>
</dbReference>
<dbReference type="PANTHER" id="PTHR30085:SF2">
    <property type="entry name" value="GLUTAMATE_ASPARTATE IMPORT SOLUTE-BINDING PROTEIN"/>
    <property type="match status" value="1"/>
</dbReference>
<keyword evidence="3 4" id="KW-0732">Signal</keyword>
<evidence type="ECO:0000313" key="7">
    <source>
        <dbReference type="Proteomes" id="UP000035955"/>
    </source>
</evidence>
<dbReference type="EMBL" id="LABY01000092">
    <property type="protein sequence ID" value="KMO36988.1"/>
    <property type="molecule type" value="Genomic_DNA"/>
</dbReference>
<name>A0A0J6SUG4_9HYPH</name>
<keyword evidence="7" id="KW-1185">Reference proteome</keyword>
<dbReference type="GO" id="GO:0005576">
    <property type="term" value="C:extracellular region"/>
    <property type="evidence" value="ECO:0007669"/>
    <property type="project" value="TreeGrafter"/>
</dbReference>
<evidence type="ECO:0000256" key="1">
    <source>
        <dbReference type="ARBA" id="ARBA00010333"/>
    </source>
</evidence>
<organism evidence="6 7">
    <name type="scientific">Methylobacterium variabile</name>
    <dbReference type="NCBI Taxonomy" id="298794"/>
    <lineage>
        <taxon>Bacteria</taxon>
        <taxon>Pseudomonadati</taxon>
        <taxon>Pseudomonadota</taxon>
        <taxon>Alphaproteobacteria</taxon>
        <taxon>Hyphomicrobiales</taxon>
        <taxon>Methylobacteriaceae</taxon>
        <taxon>Methylobacterium</taxon>
    </lineage>
</organism>
<dbReference type="SUPFAM" id="SSF53850">
    <property type="entry name" value="Periplasmic binding protein-like II"/>
    <property type="match status" value="1"/>
</dbReference>
<evidence type="ECO:0000313" key="6">
    <source>
        <dbReference type="EMBL" id="KMO36988.1"/>
    </source>
</evidence>
<sequence>MFPGRVFARASCALVLSLATTAVSAESPTLTKIKRTGSVTLGYREASIPFSYLGVDQKPVGFSLDLCAQVVAKIKSDLKLDTLAVRLQPVDSTNRIPLIQNGTIDMECGATSSSVARLKQVAFTVAIFVSSARWLTKTSSGIQDVKGLDGRTVVTTQSSNAVGFAFGIKAKGGTFAVIQAKDHGESMLTLQSGRAAAFMEDDILLASLKARTADPAAFTFLPETYTLVPYGLMLPRDDAELKAVADGVLKDMMASGAFARLYAKWFESPIPPRNENLNFPMSDALKERIAQPSDSVDF</sequence>
<evidence type="ECO:0000256" key="4">
    <source>
        <dbReference type="SAM" id="SignalP"/>
    </source>
</evidence>
<dbReference type="CDD" id="cd13688">
    <property type="entry name" value="PBP2_GltI_DEBP"/>
    <property type="match status" value="1"/>
</dbReference>